<evidence type="ECO:0000256" key="7">
    <source>
        <dbReference type="ARBA" id="ARBA00019373"/>
    </source>
</evidence>
<feature type="transmembrane region" description="Helical" evidence="19">
    <location>
        <begin position="112"/>
        <end position="131"/>
    </location>
</feature>
<evidence type="ECO:0000256" key="19">
    <source>
        <dbReference type="SAM" id="Phobius"/>
    </source>
</evidence>
<feature type="transmembrane region" description="Helical" evidence="19">
    <location>
        <begin position="182"/>
        <end position="201"/>
    </location>
</feature>
<dbReference type="EC" id="2.7.7.41" evidence="6 18"/>
<evidence type="ECO:0000256" key="6">
    <source>
        <dbReference type="ARBA" id="ARBA00012487"/>
    </source>
</evidence>
<evidence type="ECO:0000256" key="17">
    <source>
        <dbReference type="ARBA" id="ARBA00023264"/>
    </source>
</evidence>
<comment type="pathway">
    <text evidence="4">Lipid metabolism.</text>
</comment>
<keyword evidence="11 18" id="KW-0812">Transmembrane</keyword>
<evidence type="ECO:0000256" key="5">
    <source>
        <dbReference type="ARBA" id="ARBA00010185"/>
    </source>
</evidence>
<name>A0A6N6MCC6_9FLAO</name>
<feature type="transmembrane region" description="Helical" evidence="19">
    <location>
        <begin position="12"/>
        <end position="35"/>
    </location>
</feature>
<comment type="similarity">
    <text evidence="5 18">Belongs to the CDS family.</text>
</comment>
<evidence type="ECO:0000256" key="8">
    <source>
        <dbReference type="ARBA" id="ARBA00022475"/>
    </source>
</evidence>
<gene>
    <name evidence="20" type="ORF">F3059_01540</name>
</gene>
<dbReference type="PROSITE" id="PS01315">
    <property type="entry name" value="CDS"/>
    <property type="match status" value="1"/>
</dbReference>
<keyword evidence="14" id="KW-0443">Lipid metabolism</keyword>
<evidence type="ECO:0000256" key="13">
    <source>
        <dbReference type="ARBA" id="ARBA00022989"/>
    </source>
</evidence>
<sequence>MSELTVRALSGGVFVAVLITGVLLGSTFFVPLLAFFSLIAASEFSKLVKFGNKDLVRVFILGAIAFWISAISWQFSIIDINSVFGIAIFVLLIMLVVVLFSKTPTPFLDSSGVILGFVYTQLGFLGIFLFGLSLDSTFNPHKVLFILILIWTNDTMAYLTGRAMGKNKLNERLSPKKTWEGTLGGAIASLAGAFILSKFIFHFDSKAWIMVGLVVSIFATLGDLFESMLKRNAGVKDAGNIIPGHGGILDRFDAALFAIPAAWAFILIFA</sequence>
<keyword evidence="15 19" id="KW-0472">Membrane</keyword>
<feature type="transmembrane region" description="Helical" evidence="19">
    <location>
        <begin position="82"/>
        <end position="100"/>
    </location>
</feature>
<evidence type="ECO:0000256" key="14">
    <source>
        <dbReference type="ARBA" id="ARBA00023098"/>
    </source>
</evidence>
<evidence type="ECO:0000256" key="11">
    <source>
        <dbReference type="ARBA" id="ARBA00022692"/>
    </source>
</evidence>
<evidence type="ECO:0000313" key="20">
    <source>
        <dbReference type="EMBL" id="KAB1066183.1"/>
    </source>
</evidence>
<dbReference type="AlphaFoldDB" id="A0A6N6MCC6"/>
<evidence type="ECO:0000256" key="16">
    <source>
        <dbReference type="ARBA" id="ARBA00023209"/>
    </source>
</evidence>
<feature type="transmembrane region" description="Helical" evidence="19">
    <location>
        <begin position="252"/>
        <end position="269"/>
    </location>
</feature>
<keyword evidence="9" id="KW-0444">Lipid biosynthesis</keyword>
<evidence type="ECO:0000256" key="3">
    <source>
        <dbReference type="ARBA" id="ARBA00005119"/>
    </source>
</evidence>
<keyword evidence="12 18" id="KW-0548">Nucleotidyltransferase</keyword>
<dbReference type="UniPathway" id="UPA00557">
    <property type="reaction ID" value="UER00614"/>
</dbReference>
<dbReference type="InterPro" id="IPR000374">
    <property type="entry name" value="PC_trans"/>
</dbReference>
<feature type="transmembrane region" description="Helical" evidence="19">
    <location>
        <begin position="143"/>
        <end position="161"/>
    </location>
</feature>
<organism evidence="20 21">
    <name type="scientific">Salibacter halophilus</name>
    <dbReference type="NCBI Taxonomy" id="1803916"/>
    <lineage>
        <taxon>Bacteria</taxon>
        <taxon>Pseudomonadati</taxon>
        <taxon>Bacteroidota</taxon>
        <taxon>Flavobacteriia</taxon>
        <taxon>Flavobacteriales</taxon>
        <taxon>Salibacteraceae</taxon>
        <taxon>Salibacter</taxon>
    </lineage>
</organism>
<keyword evidence="16" id="KW-0594">Phospholipid biosynthesis</keyword>
<feature type="transmembrane region" description="Helical" evidence="19">
    <location>
        <begin position="55"/>
        <end position="76"/>
    </location>
</feature>
<dbReference type="GO" id="GO:0004605">
    <property type="term" value="F:phosphatidate cytidylyltransferase activity"/>
    <property type="evidence" value="ECO:0007669"/>
    <property type="project" value="UniProtKB-EC"/>
</dbReference>
<dbReference type="PANTHER" id="PTHR46382">
    <property type="entry name" value="PHOSPHATIDATE CYTIDYLYLTRANSFERASE"/>
    <property type="match status" value="1"/>
</dbReference>
<proteinExistence type="inferred from homology"/>
<dbReference type="RefSeq" id="WP_151166171.1">
    <property type="nucleotide sequence ID" value="NZ_WACR01000001.1"/>
</dbReference>
<keyword evidence="21" id="KW-1185">Reference proteome</keyword>
<feature type="transmembrane region" description="Helical" evidence="19">
    <location>
        <begin position="207"/>
        <end position="225"/>
    </location>
</feature>
<evidence type="ECO:0000256" key="1">
    <source>
        <dbReference type="ARBA" id="ARBA00001698"/>
    </source>
</evidence>
<keyword evidence="17" id="KW-1208">Phospholipid metabolism</keyword>
<evidence type="ECO:0000256" key="9">
    <source>
        <dbReference type="ARBA" id="ARBA00022516"/>
    </source>
</evidence>
<dbReference type="Pfam" id="PF01148">
    <property type="entry name" value="CTP_transf_1"/>
    <property type="match status" value="1"/>
</dbReference>
<protein>
    <recommendedName>
        <fullName evidence="7 18">Phosphatidate cytidylyltransferase</fullName>
        <ecNumber evidence="6 18">2.7.7.41</ecNumber>
    </recommendedName>
</protein>
<evidence type="ECO:0000256" key="4">
    <source>
        <dbReference type="ARBA" id="ARBA00005189"/>
    </source>
</evidence>
<evidence type="ECO:0000256" key="18">
    <source>
        <dbReference type="RuleBase" id="RU003938"/>
    </source>
</evidence>
<evidence type="ECO:0000256" key="12">
    <source>
        <dbReference type="ARBA" id="ARBA00022695"/>
    </source>
</evidence>
<keyword evidence="8" id="KW-1003">Cell membrane</keyword>
<evidence type="ECO:0000256" key="2">
    <source>
        <dbReference type="ARBA" id="ARBA00004651"/>
    </source>
</evidence>
<evidence type="ECO:0000256" key="15">
    <source>
        <dbReference type="ARBA" id="ARBA00023136"/>
    </source>
</evidence>
<reference evidence="20 21" key="1">
    <citation type="submission" date="2019-09" db="EMBL/GenBank/DDBJ databases">
        <title>Genomes of Cryomorphaceae.</title>
        <authorList>
            <person name="Bowman J.P."/>
        </authorList>
    </citation>
    <scope>NUCLEOTIDE SEQUENCE [LARGE SCALE GENOMIC DNA]</scope>
    <source>
        <strain evidence="20 21">KCTC 52047</strain>
    </source>
</reference>
<accession>A0A6N6MCC6</accession>
<dbReference type="OrthoDB" id="9799199at2"/>
<dbReference type="Proteomes" id="UP000435357">
    <property type="component" value="Unassembled WGS sequence"/>
</dbReference>
<dbReference type="PANTHER" id="PTHR46382:SF1">
    <property type="entry name" value="PHOSPHATIDATE CYTIDYLYLTRANSFERASE"/>
    <property type="match status" value="1"/>
</dbReference>
<comment type="caution">
    <text evidence="20">The sequence shown here is derived from an EMBL/GenBank/DDBJ whole genome shotgun (WGS) entry which is preliminary data.</text>
</comment>
<dbReference type="GO" id="GO:0005886">
    <property type="term" value="C:plasma membrane"/>
    <property type="evidence" value="ECO:0007669"/>
    <property type="project" value="UniProtKB-SubCell"/>
</dbReference>
<comment type="catalytic activity">
    <reaction evidence="1 18">
        <text>a 1,2-diacyl-sn-glycero-3-phosphate + CTP + H(+) = a CDP-1,2-diacyl-sn-glycerol + diphosphate</text>
        <dbReference type="Rhea" id="RHEA:16229"/>
        <dbReference type="ChEBI" id="CHEBI:15378"/>
        <dbReference type="ChEBI" id="CHEBI:33019"/>
        <dbReference type="ChEBI" id="CHEBI:37563"/>
        <dbReference type="ChEBI" id="CHEBI:58332"/>
        <dbReference type="ChEBI" id="CHEBI:58608"/>
        <dbReference type="EC" id="2.7.7.41"/>
    </reaction>
</comment>
<comment type="pathway">
    <text evidence="3 18">Phospholipid metabolism; CDP-diacylglycerol biosynthesis; CDP-diacylglycerol from sn-glycerol 3-phosphate: step 3/3.</text>
</comment>
<comment type="subcellular location">
    <subcellularLocation>
        <location evidence="2">Cell membrane</location>
        <topology evidence="2">Multi-pass membrane protein</topology>
    </subcellularLocation>
</comment>
<dbReference type="GO" id="GO:0016024">
    <property type="term" value="P:CDP-diacylglycerol biosynthetic process"/>
    <property type="evidence" value="ECO:0007669"/>
    <property type="project" value="UniProtKB-UniPathway"/>
</dbReference>
<keyword evidence="10 18" id="KW-0808">Transferase</keyword>
<evidence type="ECO:0000256" key="10">
    <source>
        <dbReference type="ARBA" id="ARBA00022679"/>
    </source>
</evidence>
<keyword evidence="13 19" id="KW-1133">Transmembrane helix</keyword>
<evidence type="ECO:0000313" key="21">
    <source>
        <dbReference type="Proteomes" id="UP000435357"/>
    </source>
</evidence>
<dbReference type="EMBL" id="WACR01000001">
    <property type="protein sequence ID" value="KAB1066183.1"/>
    <property type="molecule type" value="Genomic_DNA"/>
</dbReference>